<organism evidence="5 6">
    <name type="scientific">Halotalea alkalilenta</name>
    <dbReference type="NCBI Taxonomy" id="376489"/>
    <lineage>
        <taxon>Bacteria</taxon>
        <taxon>Pseudomonadati</taxon>
        <taxon>Pseudomonadota</taxon>
        <taxon>Gammaproteobacteria</taxon>
        <taxon>Oceanospirillales</taxon>
        <taxon>Halomonadaceae</taxon>
        <taxon>Halotalea</taxon>
    </lineage>
</organism>
<dbReference type="PROSITE" id="PS50851">
    <property type="entry name" value="CHEW"/>
    <property type="match status" value="1"/>
</dbReference>
<dbReference type="InterPro" id="IPR002545">
    <property type="entry name" value="CheW-lke_dom"/>
</dbReference>
<dbReference type="Pfam" id="PF01584">
    <property type="entry name" value="CheW"/>
    <property type="match status" value="1"/>
</dbReference>
<dbReference type="Gene3D" id="2.30.30.40">
    <property type="entry name" value="SH3 Domains"/>
    <property type="match status" value="1"/>
</dbReference>
<dbReference type="SUPFAM" id="SSF50341">
    <property type="entry name" value="CheW-like"/>
    <property type="match status" value="1"/>
</dbReference>
<keyword evidence="6" id="KW-1185">Reference proteome</keyword>
<dbReference type="PANTHER" id="PTHR22617">
    <property type="entry name" value="CHEMOTAXIS SENSOR HISTIDINE KINASE-RELATED"/>
    <property type="match status" value="1"/>
</dbReference>
<dbReference type="PANTHER" id="PTHR22617:SF45">
    <property type="entry name" value="CHEMOTAXIS PROTEIN CHEW"/>
    <property type="match status" value="1"/>
</dbReference>
<feature type="domain" description="CheW-like" evidence="4">
    <location>
        <begin position="23"/>
        <end position="168"/>
    </location>
</feature>
<dbReference type="Proteomes" id="UP000077875">
    <property type="component" value="Chromosome"/>
</dbReference>
<evidence type="ECO:0000313" key="6">
    <source>
        <dbReference type="Proteomes" id="UP000077875"/>
    </source>
</evidence>
<evidence type="ECO:0000313" key="5">
    <source>
        <dbReference type="EMBL" id="ANF56719.1"/>
    </source>
</evidence>
<dbReference type="InterPro" id="IPR036061">
    <property type="entry name" value="CheW-like_dom_sf"/>
</dbReference>
<evidence type="ECO:0000256" key="1">
    <source>
        <dbReference type="ARBA" id="ARBA00004496"/>
    </source>
</evidence>
<dbReference type="RefSeq" id="WP_064121691.1">
    <property type="nucleotide sequence ID" value="NZ_CP015243.1"/>
</dbReference>
<dbReference type="KEGG" id="haa:A5892_03925"/>
<evidence type="ECO:0000256" key="3">
    <source>
        <dbReference type="ARBA" id="ARBA00022490"/>
    </source>
</evidence>
<gene>
    <name evidence="5" type="ORF">A5892_03925</name>
</gene>
<name>A0A172YBU4_9GAMM</name>
<protein>
    <recommendedName>
        <fullName evidence="2">Chemotaxis protein CheW</fullName>
    </recommendedName>
</protein>
<dbReference type="Gene3D" id="2.40.50.180">
    <property type="entry name" value="CheA-289, Domain 4"/>
    <property type="match status" value="1"/>
</dbReference>
<evidence type="ECO:0000259" key="4">
    <source>
        <dbReference type="PROSITE" id="PS50851"/>
    </source>
</evidence>
<comment type="subcellular location">
    <subcellularLocation>
        <location evidence="1">Cytoplasm</location>
    </subcellularLocation>
</comment>
<reference evidence="5 6" key="1">
    <citation type="submission" date="2016-04" db="EMBL/GenBank/DDBJ databases">
        <title>Complete Genome Sequence of Halotalea alkalilenta IHB B 13600.</title>
        <authorList>
            <person name="Swarnkar M.K."/>
            <person name="Sharma A."/>
            <person name="Kaushal K."/>
            <person name="Soni R."/>
            <person name="Rana S."/>
            <person name="Singh A.K."/>
            <person name="Gulati A."/>
        </authorList>
    </citation>
    <scope>NUCLEOTIDE SEQUENCE [LARGE SCALE GENOMIC DNA]</scope>
    <source>
        <strain evidence="5 6">IHB B 13600</strain>
    </source>
</reference>
<dbReference type="EMBL" id="CP015243">
    <property type="protein sequence ID" value="ANF56719.1"/>
    <property type="molecule type" value="Genomic_DNA"/>
</dbReference>
<dbReference type="GO" id="GO:0007165">
    <property type="term" value="P:signal transduction"/>
    <property type="evidence" value="ECO:0007669"/>
    <property type="project" value="InterPro"/>
</dbReference>
<keyword evidence="3" id="KW-0963">Cytoplasm</keyword>
<dbReference type="SMART" id="SM00260">
    <property type="entry name" value="CheW"/>
    <property type="match status" value="1"/>
</dbReference>
<dbReference type="STRING" id="376489.A5892_03925"/>
<evidence type="ECO:0000256" key="2">
    <source>
        <dbReference type="ARBA" id="ARBA00021483"/>
    </source>
</evidence>
<dbReference type="AlphaFoldDB" id="A0A172YBU4"/>
<dbReference type="GO" id="GO:0006935">
    <property type="term" value="P:chemotaxis"/>
    <property type="evidence" value="ECO:0007669"/>
    <property type="project" value="InterPro"/>
</dbReference>
<sequence>MPFQRYATSSSMVSAPASTGAGQGGWLLFDVEGAWFALDIGCLLEIAASVRIHTLPGRRPPCLLGVGNLRGKLVPCFSLALFFNVHPGRSASSEGGSRQRALIVAADGGPLVMVVDEVAGIFDLTEGVDGMLGAVGGGMTRYVRSVRRWRDLDVFLLDHQRLLAELLERLR</sequence>
<accession>A0A172YBU4</accession>
<proteinExistence type="predicted"/>
<dbReference type="GO" id="GO:0005829">
    <property type="term" value="C:cytosol"/>
    <property type="evidence" value="ECO:0007669"/>
    <property type="project" value="TreeGrafter"/>
</dbReference>
<dbReference type="InterPro" id="IPR039315">
    <property type="entry name" value="CheW"/>
</dbReference>